<dbReference type="PANTHER" id="PTHR42878:SF15">
    <property type="entry name" value="BACTERIOPHYTOCHROME"/>
    <property type="match status" value="1"/>
</dbReference>
<dbReference type="GO" id="GO:0000156">
    <property type="term" value="F:phosphorelay response regulator activity"/>
    <property type="evidence" value="ECO:0007669"/>
    <property type="project" value="TreeGrafter"/>
</dbReference>
<protein>
    <recommendedName>
        <fullName evidence="2">histidine kinase</fullName>
        <ecNumber evidence="2">2.7.13.3</ecNumber>
    </recommendedName>
</protein>
<organism evidence="9 10">
    <name type="scientific">Candidatus Nitrospira nitrosa</name>
    <dbReference type="NCBI Taxonomy" id="1742972"/>
    <lineage>
        <taxon>Bacteria</taxon>
        <taxon>Pseudomonadati</taxon>
        <taxon>Nitrospirota</taxon>
        <taxon>Nitrospiria</taxon>
        <taxon>Nitrospirales</taxon>
        <taxon>Nitrospiraceae</taxon>
        <taxon>Nitrospira</taxon>
    </lineage>
</organism>
<dbReference type="EMBL" id="CZQA01000001">
    <property type="protein sequence ID" value="CUS33107.1"/>
    <property type="molecule type" value="Genomic_DNA"/>
</dbReference>
<evidence type="ECO:0000259" key="8">
    <source>
        <dbReference type="PROSITE" id="PS50109"/>
    </source>
</evidence>
<dbReference type="Proteomes" id="UP000199032">
    <property type="component" value="Unassembled WGS sequence"/>
</dbReference>
<evidence type="ECO:0000313" key="10">
    <source>
        <dbReference type="Proteomes" id="UP000199032"/>
    </source>
</evidence>
<dbReference type="Pfam" id="PF02518">
    <property type="entry name" value="HATPase_c"/>
    <property type="match status" value="1"/>
</dbReference>
<evidence type="ECO:0000256" key="5">
    <source>
        <dbReference type="ARBA" id="ARBA00022777"/>
    </source>
</evidence>
<keyword evidence="7" id="KW-0472">Membrane</keyword>
<dbReference type="FunFam" id="1.10.287.130:FF:000101">
    <property type="entry name" value="Sensor histidine kinase"/>
    <property type="match status" value="1"/>
</dbReference>
<name>A0A0S4L5Y0_9BACT</name>
<dbReference type="Pfam" id="PF00512">
    <property type="entry name" value="HisKA"/>
    <property type="match status" value="1"/>
</dbReference>
<feature type="transmembrane region" description="Helical" evidence="7">
    <location>
        <begin position="223"/>
        <end position="244"/>
    </location>
</feature>
<dbReference type="Pfam" id="PF05227">
    <property type="entry name" value="CHASE3"/>
    <property type="match status" value="1"/>
</dbReference>
<keyword evidence="3" id="KW-0597">Phosphoprotein</keyword>
<evidence type="ECO:0000256" key="1">
    <source>
        <dbReference type="ARBA" id="ARBA00000085"/>
    </source>
</evidence>
<evidence type="ECO:0000256" key="7">
    <source>
        <dbReference type="SAM" id="Phobius"/>
    </source>
</evidence>
<dbReference type="EC" id="2.7.13.3" evidence="2"/>
<dbReference type="InterPro" id="IPR003594">
    <property type="entry name" value="HATPase_dom"/>
</dbReference>
<evidence type="ECO:0000256" key="3">
    <source>
        <dbReference type="ARBA" id="ARBA00022553"/>
    </source>
</evidence>
<keyword evidence="4 9" id="KW-0808">Transferase</keyword>
<dbReference type="InterPro" id="IPR004358">
    <property type="entry name" value="Sig_transdc_His_kin-like_C"/>
</dbReference>
<keyword evidence="10" id="KW-1185">Reference proteome</keyword>
<dbReference type="SUPFAM" id="SSF47384">
    <property type="entry name" value="Homodimeric domain of signal transducing histidine kinase"/>
    <property type="match status" value="1"/>
</dbReference>
<dbReference type="InterPro" id="IPR005467">
    <property type="entry name" value="His_kinase_dom"/>
</dbReference>
<keyword evidence="7" id="KW-1133">Transmembrane helix</keyword>
<dbReference type="SUPFAM" id="SSF55874">
    <property type="entry name" value="ATPase domain of HSP90 chaperone/DNA topoisomerase II/histidine kinase"/>
    <property type="match status" value="1"/>
</dbReference>
<keyword evidence="7" id="KW-0812">Transmembrane</keyword>
<dbReference type="PANTHER" id="PTHR42878">
    <property type="entry name" value="TWO-COMPONENT HISTIDINE KINASE"/>
    <property type="match status" value="1"/>
</dbReference>
<dbReference type="GO" id="GO:0030295">
    <property type="term" value="F:protein kinase activator activity"/>
    <property type="evidence" value="ECO:0007669"/>
    <property type="project" value="TreeGrafter"/>
</dbReference>
<dbReference type="InterPro" id="IPR007891">
    <property type="entry name" value="CHASE3"/>
</dbReference>
<dbReference type="GO" id="GO:0007234">
    <property type="term" value="P:osmosensory signaling via phosphorelay pathway"/>
    <property type="evidence" value="ECO:0007669"/>
    <property type="project" value="TreeGrafter"/>
</dbReference>
<dbReference type="PROSITE" id="PS50109">
    <property type="entry name" value="HIS_KIN"/>
    <property type="match status" value="1"/>
</dbReference>
<dbReference type="InterPro" id="IPR036890">
    <property type="entry name" value="HATPase_C_sf"/>
</dbReference>
<feature type="region of interest" description="Disordered" evidence="6">
    <location>
        <begin position="1"/>
        <end position="21"/>
    </location>
</feature>
<dbReference type="OrthoDB" id="9808408at2"/>
<dbReference type="STRING" id="1742972.COMA1_10975"/>
<dbReference type="InterPro" id="IPR036097">
    <property type="entry name" value="HisK_dim/P_sf"/>
</dbReference>
<dbReference type="PRINTS" id="PR00344">
    <property type="entry name" value="BCTRLSENSOR"/>
</dbReference>
<dbReference type="GO" id="GO:0000155">
    <property type="term" value="F:phosphorelay sensor kinase activity"/>
    <property type="evidence" value="ECO:0007669"/>
    <property type="project" value="InterPro"/>
</dbReference>
<dbReference type="SMART" id="SM00388">
    <property type="entry name" value="HisKA"/>
    <property type="match status" value="1"/>
</dbReference>
<dbReference type="RefSeq" id="WP_090744455.1">
    <property type="nucleotide sequence ID" value="NZ_CZQA01000001.1"/>
</dbReference>
<feature type="transmembrane region" description="Helical" evidence="7">
    <location>
        <begin position="49"/>
        <end position="68"/>
    </location>
</feature>
<reference evidence="9 10" key="1">
    <citation type="submission" date="2015-10" db="EMBL/GenBank/DDBJ databases">
        <authorList>
            <person name="Gilbert D.G."/>
        </authorList>
    </citation>
    <scope>NUCLEOTIDE SEQUENCE [LARGE SCALE GENOMIC DNA]</scope>
    <source>
        <strain evidence="9">COMA1</strain>
    </source>
</reference>
<dbReference type="CDD" id="cd00082">
    <property type="entry name" value="HisKA"/>
    <property type="match status" value="1"/>
</dbReference>
<comment type="catalytic activity">
    <reaction evidence="1">
        <text>ATP + protein L-histidine = ADP + protein N-phospho-L-histidine.</text>
        <dbReference type="EC" id="2.7.13.3"/>
    </reaction>
</comment>
<evidence type="ECO:0000313" key="9">
    <source>
        <dbReference type="EMBL" id="CUS33107.1"/>
    </source>
</evidence>
<evidence type="ECO:0000256" key="2">
    <source>
        <dbReference type="ARBA" id="ARBA00012438"/>
    </source>
</evidence>
<keyword evidence="5 9" id="KW-0418">Kinase</keyword>
<gene>
    <name evidence="9" type="ORF">COMA1_10975</name>
</gene>
<dbReference type="Gene3D" id="1.10.287.130">
    <property type="match status" value="1"/>
</dbReference>
<dbReference type="InterPro" id="IPR050351">
    <property type="entry name" value="BphY/WalK/GraS-like"/>
</dbReference>
<dbReference type="SMART" id="SM00387">
    <property type="entry name" value="HATPase_c"/>
    <property type="match status" value="1"/>
</dbReference>
<dbReference type="AlphaFoldDB" id="A0A0S4L5Y0"/>
<dbReference type="FunFam" id="3.30.565.10:FF:000006">
    <property type="entry name" value="Sensor histidine kinase WalK"/>
    <property type="match status" value="1"/>
</dbReference>
<dbReference type="CDD" id="cd19410">
    <property type="entry name" value="HK9-like_sensor"/>
    <property type="match status" value="1"/>
</dbReference>
<proteinExistence type="predicted"/>
<dbReference type="Gene3D" id="3.30.565.10">
    <property type="entry name" value="Histidine kinase-like ATPase, C-terminal domain"/>
    <property type="match status" value="1"/>
</dbReference>
<evidence type="ECO:0000256" key="4">
    <source>
        <dbReference type="ARBA" id="ARBA00022679"/>
    </source>
</evidence>
<dbReference type="InterPro" id="IPR003661">
    <property type="entry name" value="HisK_dim/P_dom"/>
</dbReference>
<accession>A0A0S4L5Y0</accession>
<evidence type="ECO:0000256" key="6">
    <source>
        <dbReference type="SAM" id="MobiDB-lite"/>
    </source>
</evidence>
<feature type="domain" description="Histidine kinase" evidence="8">
    <location>
        <begin position="278"/>
        <end position="493"/>
    </location>
</feature>
<sequence length="505" mass="56468">MESATNHQAQAPPLHDDVRKLPNGSTSGITASFQRIIRWFQALTIEQRVLTGFSLVFVGILIISAISYHNTNGLLRSSGLDGRSHELIQLLDSIDAAMSEAEGTHRRYLVTGEQAYLEAYKRVIAQKPTFLTYLNELTKDSPEQQRRAGELTRLMERQVSVESKVITQVQERGVQSVSKMALEGAGRRELDGIRQIISEMDVYERQAVNRRVITSAASTRDTIMLLAIGAGLQLVLLASVYYLIRHDIIERRRVADELQRRGELLEAANKELEAFSYSVSHDLRAPLRHIDGYAALLRKSVDQSLNEKAARYLQTISEAAKQMGQLIDDLLVFSRMGRQDMLQTTVNMDQLIKGIQSDLRLDLHGRQISWTIASLPEVKGDPSMLRQVFTNLLTNALKFTSTKPIASIEIGVEPPSSDEIVMYVRDNGVGFDMQYAPKLFGVFQRLHRADEFEGTGIGLANVRRIVHRHGGRTWADGVPDKGATFYVALPKGGSKDDTHQADCAR</sequence>